<dbReference type="Gene3D" id="4.10.240.10">
    <property type="entry name" value="Zn(2)-C6 fungal-type DNA-binding domain"/>
    <property type="match status" value="1"/>
</dbReference>
<dbReference type="PROSITE" id="PS50048">
    <property type="entry name" value="ZN2_CY6_FUNGAL_2"/>
    <property type="match status" value="1"/>
</dbReference>
<dbReference type="EMBL" id="PDLM01000003">
    <property type="protein sequence ID" value="RDW82719.1"/>
    <property type="molecule type" value="Genomic_DNA"/>
</dbReference>
<reference evidence="8 9" key="1">
    <citation type="journal article" date="2018" name="IMA Fungus">
        <title>IMA Genome-F 9: Draft genome sequence of Annulohypoxylon stygium, Aspergillus mulundensis, Berkeleyomyces basicola (syn. Thielaviopsis basicola), Ceratocystis smalleyi, two Cercospora beticola strains, Coleophoma cylindrospora, Fusarium fracticaudum, Phialophora cf. hyalina, and Morchella septimelata.</title>
        <authorList>
            <person name="Wingfield B.D."/>
            <person name="Bills G.F."/>
            <person name="Dong Y."/>
            <person name="Huang W."/>
            <person name="Nel W.J."/>
            <person name="Swalarsk-Parry B.S."/>
            <person name="Vaghefi N."/>
            <person name="Wilken P.M."/>
            <person name="An Z."/>
            <person name="de Beer Z.W."/>
            <person name="De Vos L."/>
            <person name="Chen L."/>
            <person name="Duong T.A."/>
            <person name="Gao Y."/>
            <person name="Hammerbacher A."/>
            <person name="Kikkert J.R."/>
            <person name="Li Y."/>
            <person name="Li H."/>
            <person name="Li K."/>
            <person name="Li Q."/>
            <person name="Liu X."/>
            <person name="Ma X."/>
            <person name="Naidoo K."/>
            <person name="Pethybridge S.J."/>
            <person name="Sun J."/>
            <person name="Steenkamp E.T."/>
            <person name="van der Nest M.A."/>
            <person name="van Wyk S."/>
            <person name="Wingfield M.J."/>
            <person name="Xiong C."/>
            <person name="Yue Q."/>
            <person name="Zhang X."/>
        </authorList>
    </citation>
    <scope>NUCLEOTIDE SEQUENCE [LARGE SCALE GENOMIC DNA]</scope>
    <source>
        <strain evidence="8 9">BP6252</strain>
    </source>
</reference>
<evidence type="ECO:0000256" key="2">
    <source>
        <dbReference type="ARBA" id="ARBA00022833"/>
    </source>
</evidence>
<keyword evidence="2" id="KW-0862">Zinc</keyword>
<name>A0A3D8S8P4_9HELO</name>
<keyword evidence="1" id="KW-0479">Metal-binding</keyword>
<dbReference type="OrthoDB" id="39175at2759"/>
<evidence type="ECO:0000313" key="8">
    <source>
        <dbReference type="EMBL" id="RDW82719.1"/>
    </source>
</evidence>
<dbReference type="SMART" id="SM00066">
    <property type="entry name" value="GAL4"/>
    <property type="match status" value="1"/>
</dbReference>
<dbReference type="Proteomes" id="UP000256645">
    <property type="component" value="Unassembled WGS sequence"/>
</dbReference>
<dbReference type="GO" id="GO:0003677">
    <property type="term" value="F:DNA binding"/>
    <property type="evidence" value="ECO:0007669"/>
    <property type="project" value="UniProtKB-KW"/>
</dbReference>
<keyword evidence="9" id="KW-1185">Reference proteome</keyword>
<evidence type="ECO:0000256" key="3">
    <source>
        <dbReference type="ARBA" id="ARBA00023015"/>
    </source>
</evidence>
<dbReference type="GO" id="GO:0000981">
    <property type="term" value="F:DNA-binding transcription factor activity, RNA polymerase II-specific"/>
    <property type="evidence" value="ECO:0007669"/>
    <property type="project" value="InterPro"/>
</dbReference>
<dbReference type="InterPro" id="IPR052360">
    <property type="entry name" value="Transcr_Regulatory_Proteins"/>
</dbReference>
<evidence type="ECO:0000313" key="9">
    <source>
        <dbReference type="Proteomes" id="UP000256645"/>
    </source>
</evidence>
<evidence type="ECO:0000259" key="7">
    <source>
        <dbReference type="PROSITE" id="PS50048"/>
    </source>
</evidence>
<dbReference type="GO" id="GO:0008270">
    <property type="term" value="F:zinc ion binding"/>
    <property type="evidence" value="ECO:0007669"/>
    <property type="project" value="InterPro"/>
</dbReference>
<dbReference type="InterPro" id="IPR036864">
    <property type="entry name" value="Zn2-C6_fun-type_DNA-bd_sf"/>
</dbReference>
<dbReference type="InterPro" id="IPR001138">
    <property type="entry name" value="Zn2Cys6_DnaBD"/>
</dbReference>
<dbReference type="CDD" id="cd00067">
    <property type="entry name" value="GAL4"/>
    <property type="match status" value="1"/>
</dbReference>
<evidence type="ECO:0000256" key="6">
    <source>
        <dbReference type="ARBA" id="ARBA00023242"/>
    </source>
</evidence>
<dbReference type="AlphaFoldDB" id="A0A3D8S8P4"/>
<dbReference type="PROSITE" id="PS00463">
    <property type="entry name" value="ZN2_CY6_FUNGAL_1"/>
    <property type="match status" value="1"/>
</dbReference>
<protein>
    <recommendedName>
        <fullName evidence="7">Zn(2)-C6 fungal-type domain-containing protein</fullName>
    </recommendedName>
</protein>
<evidence type="ECO:0000256" key="1">
    <source>
        <dbReference type="ARBA" id="ARBA00022723"/>
    </source>
</evidence>
<dbReference type="SUPFAM" id="SSF57701">
    <property type="entry name" value="Zn2/Cys6 DNA-binding domain"/>
    <property type="match status" value="1"/>
</dbReference>
<dbReference type="PANTHER" id="PTHR36206">
    <property type="entry name" value="ASPERCRYPTIN BIOSYNTHESIS CLUSTER-SPECIFIC TRANSCRIPTION REGULATOR ATNN-RELATED"/>
    <property type="match status" value="1"/>
</dbReference>
<evidence type="ECO:0000256" key="5">
    <source>
        <dbReference type="ARBA" id="ARBA00023163"/>
    </source>
</evidence>
<keyword evidence="6" id="KW-0539">Nucleus</keyword>
<dbReference type="Pfam" id="PF00172">
    <property type="entry name" value="Zn_clus"/>
    <property type="match status" value="1"/>
</dbReference>
<proteinExistence type="predicted"/>
<evidence type="ECO:0000256" key="4">
    <source>
        <dbReference type="ARBA" id="ARBA00023125"/>
    </source>
</evidence>
<dbReference type="PANTHER" id="PTHR36206:SF4">
    <property type="entry name" value="HYPOTHETICAL CONSERVED PROTEIN (EUROFUNG)-RELATED"/>
    <property type="match status" value="1"/>
</dbReference>
<accession>A0A3D8S8P4</accession>
<comment type="caution">
    <text evidence="8">The sequence shown here is derived from an EMBL/GenBank/DDBJ whole genome shotgun (WGS) entry which is preliminary data.</text>
</comment>
<keyword evidence="3" id="KW-0805">Transcription regulation</keyword>
<sequence length="594" mass="66809">MATNSHASTLSTRAFGLDSTESSARSVASAIALVPTLKRRRAGAPKTKTGCQTCRARRIKCDEAKPACNRCQKSGIACLGYTSPQPKRVAVRSVQYRPLAPSRSNPPALKPAPVPVDCRSVVLNKSLSPYTAVFENEREFYYFNSFCKDFLPAVPGYLLPPSAWTRMVLQETQHELCLRQAVSALSALITSLGTGPDDVPSAQASKSHLPDDDHRNYAICLYQKAMRGMRMIVSPRAALLACLAIFIFETLSDRCDLAIGQIQNGLKLLERLSTNSQAGTWSKRALELTSPVLYVEDDLVRIFVNLEISLLPFARSKPLSCQREFYQNISPEREKIPQTGFESFTTAKDSLERIMARGIDTQAFGVPWRHRTDGPTFEGQGESWRSVSSMFSSLASIELCFQETAAWLTAMRQLCARVPLSRNSVGFIHAMSMQLQARTTRILLARRLFTFECQFDALNQDFCEIVQLCEEYITHPLYLRPPPKIVVSRYGAILPLLLVVVRCRERKVRRKALQMLESLKRREGIMDSEAWSRLGSWIIDLEEDGLEEDLLIPEERRVRLSKIKIDAQTKTLEALVEKNVEDGGSFEISTRIQW</sequence>
<keyword evidence="4" id="KW-0238">DNA-binding</keyword>
<organism evidence="8 9">
    <name type="scientific">Coleophoma cylindrospora</name>
    <dbReference type="NCBI Taxonomy" id="1849047"/>
    <lineage>
        <taxon>Eukaryota</taxon>
        <taxon>Fungi</taxon>
        <taxon>Dikarya</taxon>
        <taxon>Ascomycota</taxon>
        <taxon>Pezizomycotina</taxon>
        <taxon>Leotiomycetes</taxon>
        <taxon>Helotiales</taxon>
        <taxon>Dermateaceae</taxon>
        <taxon>Coleophoma</taxon>
    </lineage>
</organism>
<feature type="domain" description="Zn(2)-C6 fungal-type" evidence="7">
    <location>
        <begin position="50"/>
        <end position="78"/>
    </location>
</feature>
<keyword evidence="5" id="KW-0804">Transcription</keyword>
<gene>
    <name evidence="8" type="ORF">BP6252_03831</name>
</gene>